<name>A0A6P1THS0_9GAMM</name>
<organism evidence="2 5">
    <name type="scientific">Microbulbifer hydrolyticus</name>
    <dbReference type="NCBI Taxonomy" id="48074"/>
    <lineage>
        <taxon>Bacteria</taxon>
        <taxon>Pseudomonadati</taxon>
        <taxon>Pseudomonadota</taxon>
        <taxon>Gammaproteobacteria</taxon>
        <taxon>Cellvibrionales</taxon>
        <taxon>Microbulbiferaceae</taxon>
        <taxon>Microbulbifer</taxon>
    </lineage>
</organism>
<dbReference type="Proteomes" id="UP000563601">
    <property type="component" value="Unassembled WGS sequence"/>
</dbReference>
<dbReference type="Proteomes" id="UP000464675">
    <property type="component" value="Chromosome"/>
</dbReference>
<evidence type="ECO:0000313" key="3">
    <source>
        <dbReference type="EMBL" id="QHQ40372.1"/>
    </source>
</evidence>
<reference evidence="2 5" key="2">
    <citation type="submission" date="2020-08" db="EMBL/GenBank/DDBJ databases">
        <title>Genomic Encyclopedia of Type Strains, Phase IV (KMG-IV): sequencing the most valuable type-strain genomes for metagenomic binning, comparative biology and taxonomic classification.</title>
        <authorList>
            <person name="Goeker M."/>
        </authorList>
    </citation>
    <scope>NUCLEOTIDE SEQUENCE [LARGE SCALE GENOMIC DNA]</scope>
    <source>
        <strain evidence="2 5">DSM 11525</strain>
    </source>
</reference>
<dbReference type="EMBL" id="JACHHR010000005">
    <property type="protein sequence ID" value="MBB5213008.1"/>
    <property type="molecule type" value="Genomic_DNA"/>
</dbReference>
<dbReference type="OrthoDB" id="5741091at2"/>
<proteinExistence type="predicted"/>
<protein>
    <submittedName>
        <fullName evidence="2">Uncharacterized protein</fullName>
    </submittedName>
</protein>
<feature type="region of interest" description="Disordered" evidence="1">
    <location>
        <begin position="1"/>
        <end position="38"/>
    </location>
</feature>
<evidence type="ECO:0000313" key="5">
    <source>
        <dbReference type="Proteomes" id="UP000563601"/>
    </source>
</evidence>
<accession>A0A6P1THS0</accession>
<keyword evidence="4" id="KW-1185">Reference proteome</keyword>
<evidence type="ECO:0000256" key="1">
    <source>
        <dbReference type="SAM" id="MobiDB-lite"/>
    </source>
</evidence>
<feature type="compositionally biased region" description="Low complexity" evidence="1">
    <location>
        <begin position="11"/>
        <end position="22"/>
    </location>
</feature>
<evidence type="ECO:0000313" key="2">
    <source>
        <dbReference type="EMBL" id="MBB5213008.1"/>
    </source>
</evidence>
<dbReference type="AlphaFoldDB" id="A0A6P1THS0"/>
<dbReference type="EMBL" id="CP047491">
    <property type="protein sequence ID" value="QHQ40372.1"/>
    <property type="molecule type" value="Genomic_DNA"/>
</dbReference>
<reference evidence="3 4" key="1">
    <citation type="submission" date="2020-01" db="EMBL/GenBank/DDBJ databases">
        <title>The possibility of degradation of plastic by Microbulbifer hydrolyticus IRE-31.</title>
        <authorList>
            <person name="Liu L."/>
        </authorList>
    </citation>
    <scope>NUCLEOTIDE SEQUENCE [LARGE SCALE GENOMIC DNA]</scope>
    <source>
        <strain evidence="3 4">IRE-31</strain>
    </source>
</reference>
<gene>
    <name evidence="3" type="ORF">GTQ55_16260</name>
    <name evidence="2" type="ORF">HNQ53_003254</name>
</gene>
<evidence type="ECO:0000313" key="4">
    <source>
        <dbReference type="Proteomes" id="UP000464675"/>
    </source>
</evidence>
<dbReference type="RefSeq" id="WP_161859668.1">
    <property type="nucleotide sequence ID" value="NZ_CP047491.1"/>
</dbReference>
<feature type="compositionally biased region" description="Polar residues" evidence="1">
    <location>
        <begin position="1"/>
        <end position="10"/>
    </location>
</feature>
<sequence length="59" mass="6325">MNTQMPVNTESSAQSALLAAQSKPSQEKQDSTAKTGNGCVNVGLRYPEELEHCFVLGNN</sequence>